<sequence>MNSRDSSKLNHSNKPNKISKKPSTNCQKKKPVFASSDDFQVNYGSISNKNIASSDSIHSKLSSLLVQNNNIIAYDYIKHQLYKIYAQLNQNINENKSSHEIALLLNKFFVLNNIFLDYEILNRKNIHNENTNFIETTNIINYPQFPSIDSIINIDNKSIQNHTQNHVQLNNHNHNHNYNHTKKSNSLKKCSKQHRKLKYKRSYIYNKPSIHPKITGYDSTYNYNNLLMSTPRSFYEENRNKI</sequence>
<evidence type="ECO:0000313" key="3">
    <source>
        <dbReference type="Proteomes" id="UP000095038"/>
    </source>
</evidence>
<feature type="compositionally biased region" description="Low complexity" evidence="1">
    <location>
        <begin position="10"/>
        <end position="25"/>
    </location>
</feature>
<dbReference type="GeneID" id="30968775"/>
<protein>
    <submittedName>
        <fullName evidence="2">Uncharacterized protein</fullName>
    </submittedName>
</protein>
<dbReference type="EMBL" id="KV454485">
    <property type="protein sequence ID" value="ODV59740.1"/>
    <property type="molecule type" value="Genomic_DNA"/>
</dbReference>
<accession>A0A1D2VE00</accession>
<proteinExistence type="predicted"/>
<dbReference type="RefSeq" id="XP_020046047.1">
    <property type="nucleotide sequence ID" value="XM_020195139.1"/>
</dbReference>
<name>A0A1D2VE00_9ASCO</name>
<evidence type="ECO:0000256" key="1">
    <source>
        <dbReference type="SAM" id="MobiDB-lite"/>
    </source>
</evidence>
<dbReference type="AlphaFoldDB" id="A0A1D2VE00"/>
<reference evidence="3" key="1">
    <citation type="submission" date="2016-05" db="EMBL/GenBank/DDBJ databases">
        <title>Comparative genomics of biotechnologically important yeasts.</title>
        <authorList>
            <consortium name="DOE Joint Genome Institute"/>
            <person name="Riley R."/>
            <person name="Haridas S."/>
            <person name="Wolfe K.H."/>
            <person name="Lopes M.R."/>
            <person name="Hittinger C.T."/>
            <person name="Goker M."/>
            <person name="Salamov A."/>
            <person name="Wisecaver J."/>
            <person name="Long T.M."/>
            <person name="Aerts A.L."/>
            <person name="Barry K."/>
            <person name="Choi C."/>
            <person name="Clum A."/>
            <person name="Coughlan A.Y."/>
            <person name="Deshpande S."/>
            <person name="Douglass A.P."/>
            <person name="Hanson S.J."/>
            <person name="Klenk H.-P."/>
            <person name="Labutti K."/>
            <person name="Lapidus A."/>
            <person name="Lindquist E."/>
            <person name="Lipzen A."/>
            <person name="Meier-Kolthoff J.P."/>
            <person name="Ohm R.A."/>
            <person name="Otillar R.P."/>
            <person name="Pangilinan J."/>
            <person name="Peng Y."/>
            <person name="Rokas A."/>
            <person name="Rosa C.A."/>
            <person name="Scheuner C."/>
            <person name="Sibirny A.A."/>
            <person name="Slot J.C."/>
            <person name="Stielow J.B."/>
            <person name="Sun H."/>
            <person name="Kurtzman C.P."/>
            <person name="Blackwell M."/>
            <person name="Grigoriev I.V."/>
            <person name="Jeffries T.W."/>
        </authorList>
    </citation>
    <scope>NUCLEOTIDE SEQUENCE [LARGE SCALE GENOMIC DNA]</scope>
    <source>
        <strain evidence="3">DSM 1968</strain>
    </source>
</reference>
<dbReference type="Proteomes" id="UP000095038">
    <property type="component" value="Unassembled WGS sequence"/>
</dbReference>
<gene>
    <name evidence="2" type="ORF">ASCRUDRAFT_9385</name>
</gene>
<organism evidence="2 3">
    <name type="scientific">Ascoidea rubescens DSM 1968</name>
    <dbReference type="NCBI Taxonomy" id="1344418"/>
    <lineage>
        <taxon>Eukaryota</taxon>
        <taxon>Fungi</taxon>
        <taxon>Dikarya</taxon>
        <taxon>Ascomycota</taxon>
        <taxon>Saccharomycotina</taxon>
        <taxon>Saccharomycetes</taxon>
        <taxon>Ascoideaceae</taxon>
        <taxon>Ascoidea</taxon>
    </lineage>
</organism>
<evidence type="ECO:0000313" key="2">
    <source>
        <dbReference type="EMBL" id="ODV59740.1"/>
    </source>
</evidence>
<feature type="region of interest" description="Disordered" evidence="1">
    <location>
        <begin position="1"/>
        <end position="29"/>
    </location>
</feature>
<dbReference type="InParanoid" id="A0A1D2VE00"/>
<keyword evidence="3" id="KW-1185">Reference proteome</keyword>